<organism evidence="1 2">
    <name type="scientific">Chrysophaeum taylorii</name>
    <dbReference type="NCBI Taxonomy" id="2483200"/>
    <lineage>
        <taxon>Eukaryota</taxon>
        <taxon>Sar</taxon>
        <taxon>Stramenopiles</taxon>
        <taxon>Ochrophyta</taxon>
        <taxon>Pelagophyceae</taxon>
        <taxon>Pelagomonadales</taxon>
        <taxon>Pelagomonadaceae</taxon>
        <taxon>Chrysophaeum</taxon>
    </lineage>
</organism>
<dbReference type="PANTHER" id="PTHR14614">
    <property type="entry name" value="HEPATOCELLULAR CARCINOMA-ASSOCIATED ANTIGEN"/>
    <property type="match status" value="1"/>
</dbReference>
<evidence type="ECO:0008006" key="3">
    <source>
        <dbReference type="Google" id="ProtNLM"/>
    </source>
</evidence>
<keyword evidence="2" id="KW-1185">Reference proteome</keyword>
<protein>
    <recommendedName>
        <fullName evidence="3">Calmodulin-lysine N-methyltransferase</fullName>
    </recommendedName>
</protein>
<dbReference type="AlphaFoldDB" id="A0AAD7UKR6"/>
<dbReference type="Proteomes" id="UP001230188">
    <property type="component" value="Unassembled WGS sequence"/>
</dbReference>
<proteinExistence type="predicted"/>
<dbReference type="InterPro" id="IPR019410">
    <property type="entry name" value="Methyltransf_16"/>
</dbReference>
<comment type="caution">
    <text evidence="1">The sequence shown here is derived from an EMBL/GenBank/DDBJ whole genome shotgun (WGS) entry which is preliminary data.</text>
</comment>
<reference evidence="1" key="1">
    <citation type="submission" date="2023-01" db="EMBL/GenBank/DDBJ databases">
        <title>Metagenome sequencing of chrysophaentin producing Chrysophaeum taylorii.</title>
        <authorList>
            <person name="Davison J."/>
            <person name="Bewley C."/>
        </authorList>
    </citation>
    <scope>NUCLEOTIDE SEQUENCE</scope>
    <source>
        <strain evidence="1">NIES-1699</strain>
    </source>
</reference>
<name>A0AAD7UKR6_9STRA</name>
<dbReference type="PANTHER" id="PTHR14614:SF130">
    <property type="entry name" value="PROTEIN-LYSINE N-METHYLTRANSFERASE EEF2KMT"/>
    <property type="match status" value="1"/>
</dbReference>
<dbReference type="Gene3D" id="3.40.50.150">
    <property type="entry name" value="Vaccinia Virus protein VP39"/>
    <property type="match status" value="1"/>
</dbReference>
<evidence type="ECO:0000313" key="2">
    <source>
        <dbReference type="Proteomes" id="UP001230188"/>
    </source>
</evidence>
<dbReference type="SUPFAM" id="SSF53335">
    <property type="entry name" value="S-adenosyl-L-methionine-dependent methyltransferases"/>
    <property type="match status" value="1"/>
</dbReference>
<dbReference type="EMBL" id="JAQMWT010000127">
    <property type="protein sequence ID" value="KAJ8609890.1"/>
    <property type="molecule type" value="Genomic_DNA"/>
</dbReference>
<evidence type="ECO:0000313" key="1">
    <source>
        <dbReference type="EMBL" id="KAJ8609890.1"/>
    </source>
</evidence>
<gene>
    <name evidence="1" type="ORF">CTAYLR_007506</name>
</gene>
<sequence>MSVHRALLVAGEMSGDVSDAVCRAIAELLRGDDDEASHVSFEVDEIHLSLRVFDRANAVGLRLWPASEFFAAWVVADPARWRNKTLVELGAGLGLCGLAVASFAAPRRVCLTDSDPVVVRNLAYNAQLNGAKADVADLDWTSFADEDSELLKQSDLSLVAADCVYDPDACPALAAVLRRFARADARIWLVNAIRDRDTWASCLDTFTRHGLALLDDVTLTASTAIDAAPRTLLAPSLWERHKGAALRGDLRLVEVGLRSAPFQ</sequence>
<dbReference type="InterPro" id="IPR029063">
    <property type="entry name" value="SAM-dependent_MTases_sf"/>
</dbReference>
<dbReference type="Pfam" id="PF10294">
    <property type="entry name" value="Methyltransf_16"/>
    <property type="match status" value="1"/>
</dbReference>
<accession>A0AAD7UKR6</accession>